<evidence type="ECO:0000313" key="4">
    <source>
        <dbReference type="Proteomes" id="UP000076623"/>
    </source>
</evidence>
<evidence type="ECO:0000259" key="2">
    <source>
        <dbReference type="Pfam" id="PF03413"/>
    </source>
</evidence>
<proteinExistence type="predicted"/>
<dbReference type="Proteomes" id="UP000076623">
    <property type="component" value="Chromosome"/>
</dbReference>
<feature type="transmembrane region" description="Helical" evidence="1">
    <location>
        <begin position="159"/>
        <end position="179"/>
    </location>
</feature>
<dbReference type="Pfam" id="PF03413">
    <property type="entry name" value="PepSY"/>
    <property type="match status" value="1"/>
</dbReference>
<keyword evidence="1" id="KW-1133">Transmembrane helix</keyword>
<gene>
    <name evidence="3" type="ORF">ABE65_004775</name>
</gene>
<feature type="domain" description="PepSY" evidence="2">
    <location>
        <begin position="74"/>
        <end position="130"/>
    </location>
</feature>
<dbReference type="InterPro" id="IPR025711">
    <property type="entry name" value="PepSY"/>
</dbReference>
<dbReference type="Pfam" id="PF03929">
    <property type="entry name" value="PepSY_TM"/>
    <property type="match status" value="1"/>
</dbReference>
<accession>A0A161IIK5</accession>
<dbReference type="PANTHER" id="PTHR34219">
    <property type="entry name" value="IRON-REGULATED INNER MEMBRANE PROTEIN-RELATED"/>
    <property type="match status" value="1"/>
</dbReference>
<organism evidence="3 4">
    <name type="scientific">Fictibacillus phosphorivorans</name>
    <dbReference type="NCBI Taxonomy" id="1221500"/>
    <lineage>
        <taxon>Bacteria</taxon>
        <taxon>Bacillati</taxon>
        <taxon>Bacillota</taxon>
        <taxon>Bacilli</taxon>
        <taxon>Bacillales</taxon>
        <taxon>Fictibacillaceae</taxon>
        <taxon>Fictibacillus</taxon>
    </lineage>
</organism>
<evidence type="ECO:0000256" key="1">
    <source>
        <dbReference type="SAM" id="Phobius"/>
    </source>
</evidence>
<dbReference type="EMBL" id="CP015378">
    <property type="protein sequence ID" value="ANC76159.1"/>
    <property type="molecule type" value="Genomic_DNA"/>
</dbReference>
<evidence type="ECO:0000313" key="3">
    <source>
        <dbReference type="EMBL" id="ANC76159.1"/>
    </source>
</evidence>
<feature type="transmembrane region" description="Helical" evidence="1">
    <location>
        <begin position="415"/>
        <end position="441"/>
    </location>
</feature>
<dbReference type="RefSeq" id="WP_066391917.1">
    <property type="nucleotide sequence ID" value="NZ_CP015378.1"/>
</dbReference>
<keyword evidence="4" id="KW-1185">Reference proteome</keyword>
<dbReference type="STRING" id="1221500.ABE65_004775"/>
<protein>
    <submittedName>
        <fullName evidence="3">Iron-regulated protein</fullName>
    </submittedName>
</protein>
<dbReference type="AlphaFoldDB" id="A0A161IIK5"/>
<dbReference type="KEGG" id="fpn:ABE65_004775"/>
<name>A0A161IIK5_9BACL</name>
<dbReference type="InterPro" id="IPR005625">
    <property type="entry name" value="PepSY-ass_TM"/>
</dbReference>
<sequence>MQATAYKLPENNENASKKTNSLYQTFWRWHFYGGIIFAPFLILLAISGALYLFQAEIETMIYKDKIIVQKGDQPLPLSQQIDNVQAKYPDAEIGSVRLPKEDNRATLVKVIENDVVTQVYVNPYTASITGTILDEDHFKNVVAKLHSEWIVGGTFINRFVELAACWTIIILVTGLYIWWPRNKKTFMGTIFPRLNKNGRMFWRDLHAVTAFWLSLMILILIVTGLPWSGVMGEQINKLATNANAGYPTYAFMAPTAEKTTDEIAEDIPWATENNPAPTSTKDDGSLSVDQVMYLAQENKIQKPYTISMPAGEDGVFTVASSRDKPKNEATVYFNQYNGEIVEDVRFSDYGWMAKAISIGIALHEGHYFGLANQILGAIAALGLVAIVIFSLIMWKKRKPSGKLGVPKKSDKKLKPWIIILMVITGIVMPLAGISFVFVFLLDRFVIPRVKPLQAWLS</sequence>
<feature type="transmembrane region" description="Helical" evidence="1">
    <location>
        <begin position="374"/>
        <end position="394"/>
    </location>
</feature>
<feature type="transmembrane region" description="Helical" evidence="1">
    <location>
        <begin position="29"/>
        <end position="53"/>
    </location>
</feature>
<dbReference type="PANTHER" id="PTHR34219:SF1">
    <property type="entry name" value="PEPSY DOMAIN-CONTAINING PROTEIN"/>
    <property type="match status" value="1"/>
</dbReference>
<keyword evidence="1" id="KW-0812">Transmembrane</keyword>
<reference evidence="3 4" key="1">
    <citation type="submission" date="2016-04" db="EMBL/GenBank/DDBJ databases">
        <title>Complete genome sequence of Fictibacillus phosphorivorans G25-29, a strain toxic to nematodes.</title>
        <authorList>
            <person name="Zheng Z."/>
        </authorList>
    </citation>
    <scope>NUCLEOTIDE SEQUENCE [LARGE SCALE GENOMIC DNA]</scope>
    <source>
        <strain evidence="3 4">G25-29</strain>
    </source>
</reference>
<feature type="transmembrane region" description="Helical" evidence="1">
    <location>
        <begin position="205"/>
        <end position="227"/>
    </location>
</feature>
<keyword evidence="1" id="KW-0472">Membrane</keyword>